<dbReference type="PATRIC" id="fig|883113.3.peg.340"/>
<dbReference type="AlphaFoldDB" id="H3NHJ7"/>
<comment type="similarity">
    <text evidence="2">Belongs to the NlpA lipoprotein family.</text>
</comment>
<dbReference type="STRING" id="883113.HMPREF9708_00336"/>
<dbReference type="InterPro" id="IPR004872">
    <property type="entry name" value="Lipoprotein_NlpA"/>
</dbReference>
<evidence type="ECO:0000256" key="6">
    <source>
        <dbReference type="ARBA" id="ARBA00023288"/>
    </source>
</evidence>
<dbReference type="eggNOG" id="COG1464">
    <property type="taxonomic scope" value="Bacteria"/>
</dbReference>
<evidence type="ECO:0000313" key="9">
    <source>
        <dbReference type="Proteomes" id="UP000006190"/>
    </source>
</evidence>
<dbReference type="PANTHER" id="PTHR30429">
    <property type="entry name" value="D-METHIONINE-BINDING LIPOPROTEIN METQ"/>
    <property type="match status" value="1"/>
</dbReference>
<keyword evidence="6" id="KW-0449">Lipoprotein</keyword>
<proteinExistence type="inferred from homology"/>
<evidence type="ECO:0000256" key="7">
    <source>
        <dbReference type="SAM" id="SignalP"/>
    </source>
</evidence>
<dbReference type="Pfam" id="PF03180">
    <property type="entry name" value="Lipoprotein_9"/>
    <property type="match status" value="1"/>
</dbReference>
<comment type="subcellular location">
    <subcellularLocation>
        <location evidence="1">Membrane</location>
        <topology evidence="1">Lipid-anchor</topology>
    </subcellularLocation>
</comment>
<evidence type="ECO:0000313" key="8">
    <source>
        <dbReference type="EMBL" id="EHR38252.1"/>
    </source>
</evidence>
<dbReference type="PANTHER" id="PTHR30429:SF3">
    <property type="entry name" value="LIPOPROTEIN"/>
    <property type="match status" value="1"/>
</dbReference>
<dbReference type="EMBL" id="AGEG01000002">
    <property type="protein sequence ID" value="EHR38252.1"/>
    <property type="molecule type" value="Genomic_DNA"/>
</dbReference>
<dbReference type="Proteomes" id="UP000006190">
    <property type="component" value="Unassembled WGS sequence"/>
</dbReference>
<evidence type="ECO:0000256" key="1">
    <source>
        <dbReference type="ARBA" id="ARBA00004635"/>
    </source>
</evidence>
<dbReference type="RefSeq" id="WP_006308279.1">
    <property type="nucleotide sequence ID" value="NZ_JH601133.1"/>
</dbReference>
<keyword evidence="4" id="KW-0472">Membrane</keyword>
<gene>
    <name evidence="8" type="ORF">HMPREF9708_00336</name>
</gene>
<feature type="chain" id="PRO_5003590362" description="YaeC family lipoprotein" evidence="7">
    <location>
        <begin position="31"/>
        <end position="179"/>
    </location>
</feature>
<protein>
    <recommendedName>
        <fullName evidence="10">YaeC family lipoprotein</fullName>
    </recommendedName>
</protein>
<keyword evidence="3 7" id="KW-0732">Signal</keyword>
<feature type="signal peptide" evidence="7">
    <location>
        <begin position="1"/>
        <end position="30"/>
    </location>
</feature>
<evidence type="ECO:0000256" key="3">
    <source>
        <dbReference type="ARBA" id="ARBA00022729"/>
    </source>
</evidence>
<keyword evidence="9" id="KW-1185">Reference proteome</keyword>
<dbReference type="Gene3D" id="3.40.190.10">
    <property type="entry name" value="Periplasmic binding protein-like II"/>
    <property type="match status" value="2"/>
</dbReference>
<accession>H3NHJ7</accession>
<dbReference type="SUPFAM" id="SSF53850">
    <property type="entry name" value="Periplasmic binding protein-like II"/>
    <property type="match status" value="1"/>
</dbReference>
<organism evidence="8 9">
    <name type="scientific">Facklamia languida CCUG 37842</name>
    <dbReference type="NCBI Taxonomy" id="883113"/>
    <lineage>
        <taxon>Bacteria</taxon>
        <taxon>Bacillati</taxon>
        <taxon>Bacillota</taxon>
        <taxon>Bacilli</taxon>
        <taxon>Lactobacillales</taxon>
        <taxon>Aerococcaceae</taxon>
        <taxon>Facklamia</taxon>
    </lineage>
</organism>
<evidence type="ECO:0000256" key="2">
    <source>
        <dbReference type="ARBA" id="ARBA00008973"/>
    </source>
</evidence>
<evidence type="ECO:0000256" key="4">
    <source>
        <dbReference type="ARBA" id="ARBA00023136"/>
    </source>
</evidence>
<evidence type="ECO:0000256" key="5">
    <source>
        <dbReference type="ARBA" id="ARBA00023139"/>
    </source>
</evidence>
<reference evidence="8" key="1">
    <citation type="submission" date="2012-01" db="EMBL/GenBank/DDBJ databases">
        <title>The Genome Sequence of Facklamia languida CCUG 37842.</title>
        <authorList>
            <consortium name="The Broad Institute Genome Sequencing Platform"/>
            <person name="Earl A."/>
            <person name="Ward D."/>
            <person name="Feldgarden M."/>
            <person name="Gevers D."/>
            <person name="Huys G."/>
            <person name="Young S.K."/>
            <person name="Zeng Q."/>
            <person name="Gargeya S."/>
            <person name="Fitzgerald M."/>
            <person name="Haas B."/>
            <person name="Abouelleil A."/>
            <person name="Alvarado L."/>
            <person name="Arachchi H.M."/>
            <person name="Berlin A."/>
            <person name="Chapman S.B."/>
            <person name="Gearin G."/>
            <person name="Goldberg J."/>
            <person name="Griggs A."/>
            <person name="Gujja S."/>
            <person name="Hansen M."/>
            <person name="Heiman D."/>
            <person name="Howarth C."/>
            <person name="Larimer J."/>
            <person name="Lui A."/>
            <person name="MacDonald P.J.P."/>
            <person name="McCowen C."/>
            <person name="Montmayeur A."/>
            <person name="Murphy C."/>
            <person name="Neiman D."/>
            <person name="Pearson M."/>
            <person name="Priest M."/>
            <person name="Roberts A."/>
            <person name="Saif S."/>
            <person name="Shea T."/>
            <person name="Sisk P."/>
            <person name="Stolte C."/>
            <person name="Sykes S."/>
            <person name="Wortman J."/>
            <person name="Nusbaum C."/>
            <person name="Birren B."/>
        </authorList>
    </citation>
    <scope>NUCLEOTIDE SEQUENCE [LARGE SCALE GENOMIC DNA]</scope>
    <source>
        <strain evidence="8">CCUG 37842</strain>
    </source>
</reference>
<sequence>MKKSFKCLLLAVETLSAFFPLLAIKNPAHAQDLVKITVVGDSTDRIWEVVQENLGDKVQVELVTLTDPVQANQALVSGEVDLAAFQHYAALAQYNEDNGTEITPITETFISPMNILSNQIDSIDDLKEGNTILIPESPTNRGRALKVLEDASLITIDAGVDPVDDAIYTQSRLILVMKI</sequence>
<name>H3NHJ7_9LACT</name>
<comment type="caution">
    <text evidence="8">The sequence shown here is derived from an EMBL/GenBank/DDBJ whole genome shotgun (WGS) entry which is preliminary data.</text>
</comment>
<dbReference type="GO" id="GO:0016020">
    <property type="term" value="C:membrane"/>
    <property type="evidence" value="ECO:0007669"/>
    <property type="project" value="UniProtKB-SubCell"/>
</dbReference>
<dbReference type="HOGENOM" id="CLU_1501352_0_0_9"/>
<evidence type="ECO:0008006" key="10">
    <source>
        <dbReference type="Google" id="ProtNLM"/>
    </source>
</evidence>
<keyword evidence="5" id="KW-0564">Palmitate</keyword>